<accession>A0AAN6GXJ8</accession>
<dbReference type="Proteomes" id="UP001175353">
    <property type="component" value="Unassembled WGS sequence"/>
</dbReference>
<feature type="region of interest" description="Disordered" evidence="1">
    <location>
        <begin position="35"/>
        <end position="54"/>
    </location>
</feature>
<feature type="non-terminal residue" evidence="2">
    <location>
        <position position="1"/>
    </location>
</feature>
<reference evidence="2" key="1">
    <citation type="submission" date="2023-06" db="EMBL/GenBank/DDBJ databases">
        <title>Black Yeasts Isolated from many extreme environments.</title>
        <authorList>
            <person name="Coleine C."/>
            <person name="Stajich J.E."/>
            <person name="Selbmann L."/>
        </authorList>
    </citation>
    <scope>NUCLEOTIDE SEQUENCE</scope>
    <source>
        <strain evidence="2">CCFEE 5200</strain>
    </source>
</reference>
<dbReference type="AlphaFoldDB" id="A0AAN6GXJ8"/>
<keyword evidence="3" id="KW-1185">Reference proteome</keyword>
<feature type="region of interest" description="Disordered" evidence="1">
    <location>
        <begin position="304"/>
        <end position="340"/>
    </location>
</feature>
<evidence type="ECO:0000313" key="3">
    <source>
        <dbReference type="Proteomes" id="UP001175353"/>
    </source>
</evidence>
<feature type="region of interest" description="Disordered" evidence="1">
    <location>
        <begin position="94"/>
        <end position="113"/>
    </location>
</feature>
<evidence type="ECO:0000256" key="1">
    <source>
        <dbReference type="SAM" id="MobiDB-lite"/>
    </source>
</evidence>
<feature type="region of interest" description="Disordered" evidence="1">
    <location>
        <begin position="156"/>
        <end position="177"/>
    </location>
</feature>
<sequence length="390" mass="41395">VVDGGDSLVSGAGRRLGLVIVPPRQKTATCIAVASPSEASPSVDSDSGCGSDIVVPTNKPITGARVESSMGKNVGTSGNAKTRNDVRLDVTASKASMQHRDSVTAISESNDDETIMLDEPEDAALALELSSHARATRHSSGEPDILMSDVGAVGHTRSATAKQQSTRANKPSASTPVRHKNIRNVPYLSCSMKEQAMRDGVITAIHKKWPRARHFFPAHLAPRSSDLSITEPLEPRDISRPLLLAVHGLSLVTLDHHERAFGAMLKAVKKRARKERSEEKLLLVDVEAAVKSCKAAEVYSAATVQMQSPTRSHGSLRSGSPKGTEADRSLSREAPSPVAVSFRSEHAAGENVLNATVGSDEAIHAMARLLVDAKALAGDRLTVMINIGLK</sequence>
<organism evidence="2 3">
    <name type="scientific">Friedmanniomyces endolithicus</name>
    <dbReference type="NCBI Taxonomy" id="329885"/>
    <lineage>
        <taxon>Eukaryota</taxon>
        <taxon>Fungi</taxon>
        <taxon>Dikarya</taxon>
        <taxon>Ascomycota</taxon>
        <taxon>Pezizomycotina</taxon>
        <taxon>Dothideomycetes</taxon>
        <taxon>Dothideomycetidae</taxon>
        <taxon>Mycosphaerellales</taxon>
        <taxon>Teratosphaeriaceae</taxon>
        <taxon>Friedmanniomyces</taxon>
    </lineage>
</organism>
<name>A0AAN6GXJ8_9PEZI</name>
<feature type="compositionally biased region" description="Polar residues" evidence="1">
    <location>
        <begin position="304"/>
        <end position="318"/>
    </location>
</feature>
<protein>
    <submittedName>
        <fullName evidence="2">Uncharacterized protein</fullName>
    </submittedName>
</protein>
<evidence type="ECO:0000313" key="2">
    <source>
        <dbReference type="EMBL" id="KAK0949055.1"/>
    </source>
</evidence>
<feature type="compositionally biased region" description="Polar residues" evidence="1">
    <location>
        <begin position="157"/>
        <end position="175"/>
    </location>
</feature>
<comment type="caution">
    <text evidence="2">The sequence shown here is derived from an EMBL/GenBank/DDBJ whole genome shotgun (WGS) entry which is preliminary data.</text>
</comment>
<proteinExistence type="predicted"/>
<feature type="compositionally biased region" description="Low complexity" evidence="1">
    <location>
        <begin position="35"/>
        <end position="47"/>
    </location>
</feature>
<dbReference type="EMBL" id="JAUJLE010001429">
    <property type="protein sequence ID" value="KAK0949055.1"/>
    <property type="molecule type" value="Genomic_DNA"/>
</dbReference>
<gene>
    <name evidence="2" type="ORF">LTR91_026760</name>
</gene>